<comment type="similarity">
    <text evidence="3">Belongs to the bacterial microcompartments protein family.</text>
</comment>
<dbReference type="RefSeq" id="WP_188025462.1">
    <property type="nucleotide sequence ID" value="NZ_JACHGR010000002.1"/>
</dbReference>
<accession>A0A841G678</accession>
<evidence type="ECO:0000313" key="7">
    <source>
        <dbReference type="Proteomes" id="UP000585721"/>
    </source>
</evidence>
<organism evidence="6 7">
    <name type="scientific">Tolumonas osonensis</name>
    <dbReference type="NCBI Taxonomy" id="675874"/>
    <lineage>
        <taxon>Bacteria</taxon>
        <taxon>Pseudomonadati</taxon>
        <taxon>Pseudomonadota</taxon>
        <taxon>Gammaproteobacteria</taxon>
        <taxon>Aeromonadales</taxon>
        <taxon>Aeromonadaceae</taxon>
        <taxon>Tolumonas</taxon>
    </lineage>
</organism>
<comment type="caution">
    <text evidence="6">The sequence shown here is derived from an EMBL/GenBank/DDBJ whole genome shotgun (WGS) entry which is preliminary data.</text>
</comment>
<reference evidence="6 7" key="1">
    <citation type="submission" date="2020-08" db="EMBL/GenBank/DDBJ databases">
        <title>Genomic Encyclopedia of Type Strains, Phase IV (KMG-IV): sequencing the most valuable type-strain genomes for metagenomic binning, comparative biology and taxonomic classification.</title>
        <authorList>
            <person name="Goeker M."/>
        </authorList>
    </citation>
    <scope>NUCLEOTIDE SEQUENCE [LARGE SCALE GENOMIC DNA]</scope>
    <source>
        <strain evidence="6 7">DSM 22975</strain>
    </source>
</reference>
<evidence type="ECO:0000256" key="2">
    <source>
        <dbReference type="ARBA" id="ARBA00024446"/>
    </source>
</evidence>
<proteinExistence type="inferred from homology"/>
<dbReference type="PANTHER" id="PTHR33941:SF11">
    <property type="entry name" value="BACTERIAL MICROCOMPARTMENT SHELL PROTEIN PDUJ"/>
    <property type="match status" value="1"/>
</dbReference>
<dbReference type="InterPro" id="IPR037233">
    <property type="entry name" value="CcmK-like_sf"/>
</dbReference>
<protein>
    <submittedName>
        <fullName evidence="6">Microcompartment protein CcmL/EutN</fullName>
    </submittedName>
</protein>
<dbReference type="GO" id="GO:0031469">
    <property type="term" value="C:bacterial microcompartment"/>
    <property type="evidence" value="ECO:0007669"/>
    <property type="project" value="UniProtKB-SubCell"/>
</dbReference>
<dbReference type="Gene3D" id="3.30.70.1710">
    <property type="match status" value="1"/>
</dbReference>
<dbReference type="SUPFAM" id="SSF143414">
    <property type="entry name" value="CcmK-like"/>
    <property type="match status" value="1"/>
</dbReference>
<dbReference type="AlphaFoldDB" id="A0A841G678"/>
<feature type="chain" id="PRO_5032398980" evidence="4">
    <location>
        <begin position="23"/>
        <end position="182"/>
    </location>
</feature>
<comment type="subcellular location">
    <subcellularLocation>
        <location evidence="1">Bacterial microcompartment</location>
    </subcellularLocation>
</comment>
<evidence type="ECO:0000256" key="4">
    <source>
        <dbReference type="SAM" id="SignalP"/>
    </source>
</evidence>
<evidence type="ECO:0000256" key="3">
    <source>
        <dbReference type="PROSITE-ProRule" id="PRU01278"/>
    </source>
</evidence>
<dbReference type="PROSITE" id="PS51930">
    <property type="entry name" value="BMC_2"/>
    <property type="match status" value="1"/>
</dbReference>
<dbReference type="SMART" id="SM00877">
    <property type="entry name" value="BMC"/>
    <property type="match status" value="1"/>
</dbReference>
<gene>
    <name evidence="6" type="ORF">HNR75_000516</name>
</gene>
<dbReference type="InterPro" id="IPR000249">
    <property type="entry name" value="BMC_dom"/>
</dbReference>
<feature type="signal peptide" evidence="4">
    <location>
        <begin position="1"/>
        <end position="22"/>
    </location>
</feature>
<dbReference type="InterPro" id="IPR050575">
    <property type="entry name" value="BMC_shell"/>
</dbReference>
<evidence type="ECO:0000256" key="1">
    <source>
        <dbReference type="ARBA" id="ARBA00024322"/>
    </source>
</evidence>
<keyword evidence="2" id="KW-1283">Bacterial microcompartment</keyword>
<evidence type="ECO:0000313" key="6">
    <source>
        <dbReference type="EMBL" id="MBB6054644.1"/>
    </source>
</evidence>
<name>A0A841G678_9GAMM</name>
<dbReference type="PANTHER" id="PTHR33941">
    <property type="entry name" value="PROPANEDIOL UTILIZATION PROTEIN PDUA"/>
    <property type="match status" value="1"/>
</dbReference>
<sequence>MKISLGLLEVSGLALAINTADAMVKSAAVTLVGIDTAKGGGWMTIKITGDVAAVNAALSTGAALAEKHSGLVAKALLARPNEQLLQQVVPTTPVKQPQAEPAAVAEPVTASEPEAEVQPATSFTVTEVVESASEVSESGVQETEPEAAPYEGQATCNLCQDPLCPRQKGEPRNKCIHARGHA</sequence>
<evidence type="ECO:0000259" key="5">
    <source>
        <dbReference type="PROSITE" id="PS51930"/>
    </source>
</evidence>
<feature type="domain" description="BMC" evidence="5">
    <location>
        <begin position="4"/>
        <end position="89"/>
    </location>
</feature>
<dbReference type="EMBL" id="JACHGR010000002">
    <property type="protein sequence ID" value="MBB6054644.1"/>
    <property type="molecule type" value="Genomic_DNA"/>
</dbReference>
<keyword evidence="4" id="KW-0732">Signal</keyword>
<dbReference type="InterPro" id="IPR044872">
    <property type="entry name" value="CcmK/CsoS1_BMC"/>
</dbReference>
<keyword evidence="7" id="KW-1185">Reference proteome</keyword>
<dbReference type="Pfam" id="PF00936">
    <property type="entry name" value="BMC"/>
    <property type="match status" value="1"/>
</dbReference>
<dbReference type="Proteomes" id="UP000585721">
    <property type="component" value="Unassembled WGS sequence"/>
</dbReference>